<dbReference type="Gene3D" id="3.20.20.30">
    <property type="entry name" value="Luciferase-like domain"/>
    <property type="match status" value="1"/>
</dbReference>
<dbReference type="InterPro" id="IPR036661">
    <property type="entry name" value="Luciferase-like_sf"/>
</dbReference>
<evidence type="ECO:0000256" key="2">
    <source>
        <dbReference type="ARBA" id="ARBA00022643"/>
    </source>
</evidence>
<evidence type="ECO:0000256" key="3">
    <source>
        <dbReference type="ARBA" id="ARBA00023002"/>
    </source>
</evidence>
<sequence length="347" mass="39567">MPPGITIYSEIPANEQFQQQQISSQTYLQTVIDIAQQTEQHGLQGSLLYYNHLILDPWTLAATIVQHTEKLIPLIALQPYTMPPLTAAKMIQTIGYMFDRPVHLNLISGAMQQELQQLGDQTSHDRRYERIVEYTEVLNMLLSATRPVYYEGLFYQLSGVQLEPRLPEHLRPRILMSGSSDASIQAAREAADVAITHPGPIGHFEQFVQEKFSQDKLLDLGMRIGMIARKTREEAWSHAESTYQVTKKSERLTQLKTKSESVWNRNLAVLAMENELYDGVYWLGGFKSGVEFNPILVGSYEEVASYLQRYIGLGVNTFIINNLIHSQDFEHVGRVFEQVHGGERRTL</sequence>
<dbReference type="PANTHER" id="PTHR42847:SF4">
    <property type="entry name" value="ALKANESULFONATE MONOOXYGENASE-RELATED"/>
    <property type="match status" value="1"/>
</dbReference>
<keyword evidence="7" id="KW-1185">Reference proteome</keyword>
<evidence type="ECO:0000313" key="7">
    <source>
        <dbReference type="Proteomes" id="UP001649230"/>
    </source>
</evidence>
<name>A0ABY3SN32_9BACL</name>
<keyword evidence="3" id="KW-0560">Oxidoreductase</keyword>
<evidence type="ECO:0000256" key="4">
    <source>
        <dbReference type="ARBA" id="ARBA00023033"/>
    </source>
</evidence>
<keyword evidence="1" id="KW-0285">Flavoprotein</keyword>
<organism evidence="6 7">
    <name type="scientific">Paenibacillus hexagrammi</name>
    <dbReference type="NCBI Taxonomy" id="2908839"/>
    <lineage>
        <taxon>Bacteria</taxon>
        <taxon>Bacillati</taxon>
        <taxon>Bacillota</taxon>
        <taxon>Bacilli</taxon>
        <taxon>Bacillales</taxon>
        <taxon>Paenibacillaceae</taxon>
        <taxon>Paenibacillus</taxon>
    </lineage>
</organism>
<keyword evidence="2" id="KW-0288">FMN</keyword>
<protein>
    <submittedName>
        <fullName evidence="6">LLM class flavin-dependent oxidoreductase</fullName>
    </submittedName>
</protein>
<dbReference type="EMBL" id="CP090978">
    <property type="protein sequence ID" value="UJF34501.1"/>
    <property type="molecule type" value="Genomic_DNA"/>
</dbReference>
<dbReference type="SUPFAM" id="SSF51679">
    <property type="entry name" value="Bacterial luciferase-like"/>
    <property type="match status" value="1"/>
</dbReference>
<feature type="domain" description="Luciferase-like" evidence="5">
    <location>
        <begin position="19"/>
        <end position="316"/>
    </location>
</feature>
<dbReference type="InterPro" id="IPR011251">
    <property type="entry name" value="Luciferase-like_dom"/>
</dbReference>
<dbReference type="RefSeq" id="WP_235121075.1">
    <property type="nucleotide sequence ID" value="NZ_CP090978.1"/>
</dbReference>
<dbReference type="PANTHER" id="PTHR42847">
    <property type="entry name" value="ALKANESULFONATE MONOOXYGENASE"/>
    <property type="match status" value="1"/>
</dbReference>
<dbReference type="Proteomes" id="UP001649230">
    <property type="component" value="Chromosome"/>
</dbReference>
<evidence type="ECO:0000256" key="1">
    <source>
        <dbReference type="ARBA" id="ARBA00022630"/>
    </source>
</evidence>
<accession>A0ABY3SN32</accession>
<dbReference type="Pfam" id="PF00296">
    <property type="entry name" value="Bac_luciferase"/>
    <property type="match status" value="1"/>
</dbReference>
<reference evidence="6 7" key="1">
    <citation type="journal article" date="2024" name="Int. J. Syst. Evol. Microbiol.">
        <title>Paenibacillus hexagrammi sp. nov., a novel bacterium isolated from the gut content of Hexagrammos agrammus.</title>
        <authorList>
            <person name="Jung H.K."/>
            <person name="Kim D.G."/>
            <person name="Zin H."/>
            <person name="Park J."/>
            <person name="Jung H."/>
            <person name="Kim Y.O."/>
            <person name="Kong H.J."/>
            <person name="Kim J.W."/>
            <person name="Kim Y.S."/>
        </authorList>
    </citation>
    <scope>NUCLEOTIDE SEQUENCE [LARGE SCALE GENOMIC DNA]</scope>
    <source>
        <strain evidence="6 7">YPD9-1</strain>
    </source>
</reference>
<proteinExistence type="predicted"/>
<dbReference type="InterPro" id="IPR050172">
    <property type="entry name" value="SsuD_RutA_monooxygenase"/>
</dbReference>
<gene>
    <name evidence="6" type="ORF">L0M14_04760</name>
</gene>
<keyword evidence="4" id="KW-0503">Monooxygenase</keyword>
<evidence type="ECO:0000259" key="5">
    <source>
        <dbReference type="Pfam" id="PF00296"/>
    </source>
</evidence>
<evidence type="ECO:0000313" key="6">
    <source>
        <dbReference type="EMBL" id="UJF34501.1"/>
    </source>
</evidence>